<dbReference type="InterPro" id="IPR052202">
    <property type="entry name" value="Yeast_MetPath_Reg"/>
</dbReference>
<dbReference type="GO" id="GO:0008270">
    <property type="term" value="F:zinc ion binding"/>
    <property type="evidence" value="ECO:0007669"/>
    <property type="project" value="InterPro"/>
</dbReference>
<dbReference type="InterPro" id="IPR007219">
    <property type="entry name" value="XnlR_reg_dom"/>
</dbReference>
<dbReference type="Gene3D" id="4.10.240.10">
    <property type="entry name" value="Zn(2)-C6 fungal-type DNA-binding domain"/>
    <property type="match status" value="1"/>
</dbReference>
<dbReference type="PROSITE" id="PS50048">
    <property type="entry name" value="ZN2_CY6_FUNGAL_2"/>
    <property type="match status" value="1"/>
</dbReference>
<dbReference type="CDD" id="cd00067">
    <property type="entry name" value="GAL4"/>
    <property type="match status" value="1"/>
</dbReference>
<feature type="domain" description="Zn(2)-C6 fungal-type" evidence="9">
    <location>
        <begin position="48"/>
        <end position="78"/>
    </location>
</feature>
<dbReference type="InterPro" id="IPR036864">
    <property type="entry name" value="Zn2-C6_fun-type_DNA-bd_sf"/>
</dbReference>
<comment type="caution">
    <text evidence="10">The sequence shown here is derived from an EMBL/GenBank/DDBJ whole genome shotgun (WGS) entry which is preliminary data.</text>
</comment>
<keyword evidence="4" id="KW-0805">Transcription regulation</keyword>
<evidence type="ECO:0000256" key="8">
    <source>
        <dbReference type="SAM" id="MobiDB-lite"/>
    </source>
</evidence>
<dbReference type="CDD" id="cd12148">
    <property type="entry name" value="fungal_TF_MHR"/>
    <property type="match status" value="1"/>
</dbReference>
<keyword evidence="5" id="KW-0238">DNA-binding</keyword>
<organism evidence="10 11">
    <name type="scientific">Meristemomyces frigidus</name>
    <dbReference type="NCBI Taxonomy" id="1508187"/>
    <lineage>
        <taxon>Eukaryota</taxon>
        <taxon>Fungi</taxon>
        <taxon>Dikarya</taxon>
        <taxon>Ascomycota</taxon>
        <taxon>Pezizomycotina</taxon>
        <taxon>Dothideomycetes</taxon>
        <taxon>Dothideomycetidae</taxon>
        <taxon>Mycosphaerellales</taxon>
        <taxon>Teratosphaeriaceae</taxon>
        <taxon>Meristemomyces</taxon>
    </lineage>
</organism>
<dbReference type="SUPFAM" id="SSF57701">
    <property type="entry name" value="Zn2/Cys6 DNA-binding domain"/>
    <property type="match status" value="1"/>
</dbReference>
<protein>
    <recommendedName>
        <fullName evidence="9">Zn(2)-C6 fungal-type domain-containing protein</fullName>
    </recommendedName>
</protein>
<feature type="compositionally biased region" description="Low complexity" evidence="8">
    <location>
        <begin position="629"/>
        <end position="646"/>
    </location>
</feature>
<dbReference type="Pfam" id="PF00172">
    <property type="entry name" value="Zn_clus"/>
    <property type="match status" value="1"/>
</dbReference>
<feature type="region of interest" description="Disordered" evidence="8">
    <location>
        <begin position="611"/>
        <end position="652"/>
    </location>
</feature>
<feature type="region of interest" description="Disordered" evidence="8">
    <location>
        <begin position="1"/>
        <end position="40"/>
    </location>
</feature>
<keyword evidence="3" id="KW-0862">Zinc</keyword>
<dbReference type="GO" id="GO:0045944">
    <property type="term" value="P:positive regulation of transcription by RNA polymerase II"/>
    <property type="evidence" value="ECO:0007669"/>
    <property type="project" value="TreeGrafter"/>
</dbReference>
<accession>A0AAN7YHC7</accession>
<dbReference type="GO" id="GO:0000981">
    <property type="term" value="F:DNA-binding transcription factor activity, RNA polymerase II-specific"/>
    <property type="evidence" value="ECO:0007669"/>
    <property type="project" value="InterPro"/>
</dbReference>
<dbReference type="GO" id="GO:0043565">
    <property type="term" value="F:sequence-specific DNA binding"/>
    <property type="evidence" value="ECO:0007669"/>
    <property type="project" value="TreeGrafter"/>
</dbReference>
<keyword evidence="6" id="KW-0804">Transcription</keyword>
<evidence type="ECO:0000256" key="4">
    <source>
        <dbReference type="ARBA" id="ARBA00023015"/>
    </source>
</evidence>
<evidence type="ECO:0000313" key="11">
    <source>
        <dbReference type="Proteomes" id="UP001310890"/>
    </source>
</evidence>
<dbReference type="SMART" id="SM00906">
    <property type="entry name" value="Fungal_trans"/>
    <property type="match status" value="1"/>
</dbReference>
<proteinExistence type="predicted"/>
<dbReference type="EMBL" id="JAVRRL010000082">
    <property type="protein sequence ID" value="KAK5108581.1"/>
    <property type="molecule type" value="Genomic_DNA"/>
</dbReference>
<evidence type="ECO:0000256" key="1">
    <source>
        <dbReference type="ARBA" id="ARBA00004123"/>
    </source>
</evidence>
<evidence type="ECO:0000256" key="5">
    <source>
        <dbReference type="ARBA" id="ARBA00023125"/>
    </source>
</evidence>
<evidence type="ECO:0000313" key="10">
    <source>
        <dbReference type="EMBL" id="KAK5108581.1"/>
    </source>
</evidence>
<keyword evidence="2" id="KW-0479">Metal-binding</keyword>
<sequence length="858" mass="96875">MATAAQTTTAPTRVGAVASSSRPRTSARNEGSIAGEPSSSQVAHTLTACTRCRQRKTRCDPGLPRCGPCDKASATCEYFDSNKGRNVNRNYVVYLQHKVRELEQELEKVENEDGGDDPDTLMRAATVRMHDAQDTKYLGPSSGIAITRLVMQLAKQFTDAKSIKDIVPEHRAQQIKELYHREQEKPTSKIYPLISNVAAADLPQQHLTDLVVQLYKLRVQPLYPALHEPTLDRDIEAVYTHGDTATPFQNFICRLVIAISLQKMDTQYAGLADSYYLAALKWLEPVVKPMDLKTLQCFALMAEYSMLTPTRTAIYYVVGIAVRLLQSLGYHEEKTIVRGRADGQVDVLEIDMRRRLFWCIMVMDWGLAHSLGRPSMLATSQDHIDVKWFETCDDQHIKPEGIDAAAPRPTLKKWVAIHFFKMRLLQLEIRRKLYQRKRSEPTDDSDPWFKDMEAKICAWRDASPNTDGGSGLDKSWFIMRYNTIVVFLYRPSPQVPRPSLDAALKCFDACEYNINIQREQIENRNVDLTWIFTQSLFMAINCMLWSLSYVEVRRRHSRTEVERVLEIAMDAIRFASERWPGVASAVQLYMNLIAAILKIYEKDGDIPIAATTPSEVASPPTTLPDAFSRSRTTSPATVSSTSVATPPMADTAPFGYFQQQARRSVEQPPPLPYSSDLHSMQPNMQHTNPMAPPAHHQIMPLYHAGQSTAQPIQPRHSIDTTGMSFDPTSITNPLPQWLPDLPVPSWPTTHQQQHIPYPNPNPATQLYPDYTNPNQNYDPHGQQQYAFMGMDGTNQGVDQWMNPYWGMDEGSFGGGLNQEQQEQLLRQIETDGMGDIRNMIQATLETLTPKPSENGALS</sequence>
<dbReference type="GO" id="GO:0006351">
    <property type="term" value="P:DNA-templated transcription"/>
    <property type="evidence" value="ECO:0007669"/>
    <property type="project" value="InterPro"/>
</dbReference>
<gene>
    <name evidence="10" type="ORF">LTR62_008157</name>
</gene>
<dbReference type="PANTHER" id="PTHR47782">
    <property type="entry name" value="ZN(II)2CYS6 TRANSCRIPTION FACTOR (EUROFUNG)-RELATED"/>
    <property type="match status" value="1"/>
</dbReference>
<comment type="subcellular location">
    <subcellularLocation>
        <location evidence="1">Nucleus</location>
    </subcellularLocation>
</comment>
<evidence type="ECO:0000256" key="2">
    <source>
        <dbReference type="ARBA" id="ARBA00022723"/>
    </source>
</evidence>
<feature type="compositionally biased region" description="Polar residues" evidence="8">
    <location>
        <begin position="18"/>
        <end position="29"/>
    </location>
</feature>
<dbReference type="SMART" id="SM00066">
    <property type="entry name" value="GAL4"/>
    <property type="match status" value="1"/>
</dbReference>
<dbReference type="InterPro" id="IPR001138">
    <property type="entry name" value="Zn2Cys6_DnaBD"/>
</dbReference>
<keyword evidence="7" id="KW-0539">Nucleus</keyword>
<dbReference type="PANTHER" id="PTHR47782:SF8">
    <property type="entry name" value="ZN(II)2CYS6 TRANSCRIPTION FACTOR (EUROFUNG)"/>
    <property type="match status" value="1"/>
</dbReference>
<name>A0AAN7YHC7_9PEZI</name>
<reference evidence="10" key="1">
    <citation type="submission" date="2023-08" db="EMBL/GenBank/DDBJ databases">
        <title>Black Yeasts Isolated from many extreme environments.</title>
        <authorList>
            <person name="Coleine C."/>
            <person name="Stajich J.E."/>
            <person name="Selbmann L."/>
        </authorList>
    </citation>
    <scope>NUCLEOTIDE SEQUENCE</scope>
    <source>
        <strain evidence="10">CCFEE 5401</strain>
    </source>
</reference>
<dbReference type="GO" id="GO:0005634">
    <property type="term" value="C:nucleus"/>
    <property type="evidence" value="ECO:0007669"/>
    <property type="project" value="UniProtKB-SubCell"/>
</dbReference>
<dbReference type="Proteomes" id="UP001310890">
    <property type="component" value="Unassembled WGS sequence"/>
</dbReference>
<evidence type="ECO:0000259" key="9">
    <source>
        <dbReference type="PROSITE" id="PS50048"/>
    </source>
</evidence>
<evidence type="ECO:0000256" key="7">
    <source>
        <dbReference type="ARBA" id="ARBA00023242"/>
    </source>
</evidence>
<evidence type="ECO:0000256" key="6">
    <source>
        <dbReference type="ARBA" id="ARBA00023163"/>
    </source>
</evidence>
<dbReference type="PROSITE" id="PS00463">
    <property type="entry name" value="ZN2_CY6_FUNGAL_1"/>
    <property type="match status" value="1"/>
</dbReference>
<evidence type="ECO:0000256" key="3">
    <source>
        <dbReference type="ARBA" id="ARBA00022833"/>
    </source>
</evidence>
<feature type="compositionally biased region" description="Low complexity" evidence="8">
    <location>
        <begin position="1"/>
        <end position="12"/>
    </location>
</feature>
<dbReference type="AlphaFoldDB" id="A0AAN7YHC7"/>
<dbReference type="Pfam" id="PF04082">
    <property type="entry name" value="Fungal_trans"/>
    <property type="match status" value="1"/>
</dbReference>